<keyword evidence="2" id="KW-1185">Reference proteome</keyword>
<protein>
    <submittedName>
        <fullName evidence="1">Acyl-CoA carboxylase subunit epsilon</fullName>
    </submittedName>
</protein>
<dbReference type="RefSeq" id="WP_267781705.1">
    <property type="nucleotide sequence ID" value="NZ_CP113089.1"/>
</dbReference>
<sequence>MTGAEPAETTMDALAPVVRIVAGSPTDEELAATQAVIAAVLAEQAAAGAARVLPPVDHWSHAARAPRAIVYPGAGAWSASRGQRGC</sequence>
<dbReference type="GO" id="GO:0003989">
    <property type="term" value="F:acetyl-CoA carboxylase activity"/>
    <property type="evidence" value="ECO:0007669"/>
    <property type="project" value="InterPro"/>
</dbReference>
<name>A0A9E8MNC5_9MICO</name>
<organism evidence="1 2">
    <name type="scientific">Microcella daejeonensis</name>
    <dbReference type="NCBI Taxonomy" id="2994971"/>
    <lineage>
        <taxon>Bacteria</taxon>
        <taxon>Bacillati</taxon>
        <taxon>Actinomycetota</taxon>
        <taxon>Actinomycetes</taxon>
        <taxon>Micrococcales</taxon>
        <taxon>Microbacteriaceae</taxon>
        <taxon>Microcella</taxon>
    </lineage>
</organism>
<reference evidence="1" key="1">
    <citation type="submission" date="2022-11" db="EMBL/GenBank/DDBJ databases">
        <title>Description of Microcella daejonensis nov. sp, isolated from riverside soil.</title>
        <authorList>
            <person name="Molina K.M."/>
            <person name="Kim S.B."/>
        </authorList>
    </citation>
    <scope>NUCLEOTIDE SEQUENCE</scope>
    <source>
        <strain evidence="1">MMS21-STM12</strain>
    </source>
</reference>
<dbReference type="EMBL" id="CP113089">
    <property type="protein sequence ID" value="WAB81901.1"/>
    <property type="molecule type" value="Genomic_DNA"/>
</dbReference>
<gene>
    <name evidence="1" type="ORF">OVN18_02445</name>
</gene>
<dbReference type="InterPro" id="IPR032716">
    <property type="entry name" value="ACC_epsilon"/>
</dbReference>
<dbReference type="KEGG" id="mdb:OVN18_02445"/>
<proteinExistence type="predicted"/>
<dbReference type="Proteomes" id="UP001164706">
    <property type="component" value="Chromosome"/>
</dbReference>
<dbReference type="GO" id="GO:0004658">
    <property type="term" value="F:propionyl-CoA carboxylase activity"/>
    <property type="evidence" value="ECO:0007669"/>
    <property type="project" value="InterPro"/>
</dbReference>
<accession>A0A9E8MNC5</accession>
<dbReference type="Pfam" id="PF13822">
    <property type="entry name" value="ACC_epsilon"/>
    <property type="match status" value="1"/>
</dbReference>
<evidence type="ECO:0000313" key="1">
    <source>
        <dbReference type="EMBL" id="WAB81901.1"/>
    </source>
</evidence>
<dbReference type="AlphaFoldDB" id="A0A9E8MNC5"/>
<evidence type="ECO:0000313" key="2">
    <source>
        <dbReference type="Proteomes" id="UP001164706"/>
    </source>
</evidence>